<evidence type="ECO:0000256" key="7">
    <source>
        <dbReference type="RuleBase" id="RU363032"/>
    </source>
</evidence>
<accession>A0A2V1HSJ6</accession>
<dbReference type="Proteomes" id="UP000244893">
    <property type="component" value="Unassembled WGS sequence"/>
</dbReference>
<evidence type="ECO:0000256" key="5">
    <source>
        <dbReference type="ARBA" id="ARBA00022989"/>
    </source>
</evidence>
<dbReference type="CDD" id="cd06261">
    <property type="entry name" value="TM_PBP2"/>
    <property type="match status" value="1"/>
</dbReference>
<proteinExistence type="inferred from homology"/>
<comment type="similarity">
    <text evidence="7">Belongs to the binding-protein-dependent transport system permease family.</text>
</comment>
<keyword evidence="10" id="KW-1185">Reference proteome</keyword>
<protein>
    <submittedName>
        <fullName evidence="9">ABC transporter permease</fullName>
    </submittedName>
</protein>
<keyword evidence="5 7" id="KW-1133">Transmembrane helix</keyword>
<comment type="caution">
    <text evidence="9">The sequence shown here is derived from an EMBL/GenBank/DDBJ whole genome shotgun (WGS) entry which is preliminary data.</text>
</comment>
<organism evidence="9 10">
    <name type="scientific">Amnibacterium flavum</name>
    <dbReference type="NCBI Taxonomy" id="2173173"/>
    <lineage>
        <taxon>Bacteria</taxon>
        <taxon>Bacillati</taxon>
        <taxon>Actinomycetota</taxon>
        <taxon>Actinomycetes</taxon>
        <taxon>Micrococcales</taxon>
        <taxon>Microbacteriaceae</taxon>
        <taxon>Amnibacterium</taxon>
    </lineage>
</organism>
<keyword evidence="2 7" id="KW-0813">Transport</keyword>
<dbReference type="AlphaFoldDB" id="A0A2V1HSJ6"/>
<evidence type="ECO:0000256" key="1">
    <source>
        <dbReference type="ARBA" id="ARBA00004651"/>
    </source>
</evidence>
<dbReference type="InterPro" id="IPR035906">
    <property type="entry name" value="MetI-like_sf"/>
</dbReference>
<dbReference type="RefSeq" id="WP_116755298.1">
    <property type="nucleotide sequence ID" value="NZ_JBHUEX010000001.1"/>
</dbReference>
<comment type="subcellular location">
    <subcellularLocation>
        <location evidence="1 7">Cell membrane</location>
        <topology evidence="1 7">Multi-pass membrane protein</topology>
    </subcellularLocation>
</comment>
<gene>
    <name evidence="9" type="ORF">DDQ50_03430</name>
</gene>
<dbReference type="InterPro" id="IPR050366">
    <property type="entry name" value="BP-dependent_transpt_permease"/>
</dbReference>
<name>A0A2V1HSJ6_9MICO</name>
<keyword evidence="4 7" id="KW-0812">Transmembrane</keyword>
<feature type="transmembrane region" description="Helical" evidence="7">
    <location>
        <begin position="150"/>
        <end position="174"/>
    </location>
</feature>
<feature type="transmembrane region" description="Helical" evidence="7">
    <location>
        <begin position="36"/>
        <end position="57"/>
    </location>
</feature>
<dbReference type="Pfam" id="PF12911">
    <property type="entry name" value="OppC_N"/>
    <property type="match status" value="1"/>
</dbReference>
<dbReference type="PANTHER" id="PTHR43386">
    <property type="entry name" value="OLIGOPEPTIDE TRANSPORT SYSTEM PERMEASE PROTEIN APPC"/>
    <property type="match status" value="1"/>
</dbReference>
<feature type="transmembrane region" description="Helical" evidence="7">
    <location>
        <begin position="267"/>
        <end position="289"/>
    </location>
</feature>
<dbReference type="Pfam" id="PF00528">
    <property type="entry name" value="BPD_transp_1"/>
    <property type="match status" value="1"/>
</dbReference>
<evidence type="ECO:0000256" key="6">
    <source>
        <dbReference type="ARBA" id="ARBA00023136"/>
    </source>
</evidence>
<sequence length="316" mass="33975">MAIDSKGARAVLLPDATVSRTGARLTLHRLLHSPSALISSGWLTLLVLVAVILPPLVETAANRQDLSLRLLPPFSLDNGPMFILGADGLGRPELLQLIVGTRTSLLVAASAVAIAAVIGFAIGLISGYFGGWVDEVLMRIADIMHTIPSLLLALAVLYVLQPSIANLIIVLAITRIPVYLRVARAQALELRERVFVESSRAVGAGDWRILRTDLAPMVLPTIRTVAMLEVASVLLAAAGLSFLGIGLQRPDVDWGMMVADGRPYLATAWWVTVFPGLVIVLTALAANLLSNWLRAAEDPSQAARFIRRPRMRKAAR</sequence>
<dbReference type="GO" id="GO:0005886">
    <property type="term" value="C:plasma membrane"/>
    <property type="evidence" value="ECO:0007669"/>
    <property type="project" value="UniProtKB-SubCell"/>
</dbReference>
<reference evidence="9 10" key="1">
    <citation type="submission" date="2018-05" db="EMBL/GenBank/DDBJ databases">
        <title>Amnibacterium sp. M8JJ-5, whole genome shotgun sequence.</title>
        <authorList>
            <person name="Tuo L."/>
        </authorList>
    </citation>
    <scope>NUCLEOTIDE SEQUENCE [LARGE SCALE GENOMIC DNA]</scope>
    <source>
        <strain evidence="9 10">M8JJ-5</strain>
    </source>
</reference>
<evidence type="ECO:0000313" key="10">
    <source>
        <dbReference type="Proteomes" id="UP000244893"/>
    </source>
</evidence>
<evidence type="ECO:0000256" key="3">
    <source>
        <dbReference type="ARBA" id="ARBA00022475"/>
    </source>
</evidence>
<dbReference type="InterPro" id="IPR000515">
    <property type="entry name" value="MetI-like"/>
</dbReference>
<dbReference type="EMBL" id="QEOP01000001">
    <property type="protein sequence ID" value="PVZ95563.1"/>
    <property type="molecule type" value="Genomic_DNA"/>
</dbReference>
<dbReference type="Gene3D" id="1.10.3720.10">
    <property type="entry name" value="MetI-like"/>
    <property type="match status" value="1"/>
</dbReference>
<keyword evidence="3" id="KW-1003">Cell membrane</keyword>
<evidence type="ECO:0000256" key="2">
    <source>
        <dbReference type="ARBA" id="ARBA00022448"/>
    </source>
</evidence>
<evidence type="ECO:0000259" key="8">
    <source>
        <dbReference type="PROSITE" id="PS50928"/>
    </source>
</evidence>
<feature type="transmembrane region" description="Helical" evidence="7">
    <location>
        <begin position="105"/>
        <end position="130"/>
    </location>
</feature>
<feature type="domain" description="ABC transmembrane type-1" evidence="8">
    <location>
        <begin position="101"/>
        <end position="290"/>
    </location>
</feature>
<keyword evidence="6 7" id="KW-0472">Membrane</keyword>
<evidence type="ECO:0000313" key="9">
    <source>
        <dbReference type="EMBL" id="PVZ95563.1"/>
    </source>
</evidence>
<dbReference type="SUPFAM" id="SSF161098">
    <property type="entry name" value="MetI-like"/>
    <property type="match status" value="1"/>
</dbReference>
<feature type="transmembrane region" description="Helical" evidence="7">
    <location>
        <begin position="226"/>
        <end position="247"/>
    </location>
</feature>
<dbReference type="InterPro" id="IPR025966">
    <property type="entry name" value="OppC_N"/>
</dbReference>
<evidence type="ECO:0000256" key="4">
    <source>
        <dbReference type="ARBA" id="ARBA00022692"/>
    </source>
</evidence>
<dbReference type="GO" id="GO:0055085">
    <property type="term" value="P:transmembrane transport"/>
    <property type="evidence" value="ECO:0007669"/>
    <property type="project" value="InterPro"/>
</dbReference>
<dbReference type="OrthoDB" id="9812701at2"/>
<dbReference type="PROSITE" id="PS50928">
    <property type="entry name" value="ABC_TM1"/>
    <property type="match status" value="1"/>
</dbReference>
<dbReference type="PANTHER" id="PTHR43386:SF1">
    <property type="entry name" value="D,D-DIPEPTIDE TRANSPORT SYSTEM PERMEASE PROTEIN DDPC-RELATED"/>
    <property type="match status" value="1"/>
</dbReference>